<feature type="compositionally biased region" description="Basic and acidic residues" evidence="1">
    <location>
        <begin position="41"/>
        <end position="57"/>
    </location>
</feature>
<evidence type="ECO:0000256" key="1">
    <source>
        <dbReference type="SAM" id="MobiDB-lite"/>
    </source>
</evidence>
<keyword evidence="4" id="KW-1185">Reference proteome</keyword>
<accession>A0ABV9H0B3</accession>
<feature type="signal peptide" evidence="2">
    <location>
        <begin position="1"/>
        <end position="22"/>
    </location>
</feature>
<feature type="chain" id="PRO_5045809905" description="DUF2782 domain-containing protein" evidence="2">
    <location>
        <begin position="23"/>
        <end position="111"/>
    </location>
</feature>
<feature type="region of interest" description="Disordered" evidence="1">
    <location>
        <begin position="23"/>
        <end position="57"/>
    </location>
</feature>
<gene>
    <name evidence="3" type="ORF">ACFO3A_09580</name>
</gene>
<reference evidence="4" key="1">
    <citation type="journal article" date="2019" name="Int. J. Syst. Evol. Microbiol.">
        <title>The Global Catalogue of Microorganisms (GCM) 10K type strain sequencing project: providing services to taxonomists for standard genome sequencing and annotation.</title>
        <authorList>
            <consortium name="The Broad Institute Genomics Platform"/>
            <consortium name="The Broad Institute Genome Sequencing Center for Infectious Disease"/>
            <person name="Wu L."/>
            <person name="Ma J."/>
        </authorList>
    </citation>
    <scope>NUCLEOTIDE SEQUENCE [LARGE SCALE GENOMIC DNA]</scope>
    <source>
        <strain evidence="4">JCM 11650</strain>
    </source>
</reference>
<protein>
    <recommendedName>
        <fullName evidence="5">DUF2782 domain-containing protein</fullName>
    </recommendedName>
</protein>
<feature type="compositionally biased region" description="Low complexity" evidence="1">
    <location>
        <begin position="23"/>
        <end position="40"/>
    </location>
</feature>
<evidence type="ECO:0000313" key="4">
    <source>
        <dbReference type="Proteomes" id="UP001595967"/>
    </source>
</evidence>
<dbReference type="PROSITE" id="PS51257">
    <property type="entry name" value="PROKAR_LIPOPROTEIN"/>
    <property type="match status" value="1"/>
</dbReference>
<evidence type="ECO:0000256" key="2">
    <source>
        <dbReference type="SAM" id="SignalP"/>
    </source>
</evidence>
<organism evidence="3 4">
    <name type="scientific">Comamonas nitrativorans</name>
    <dbReference type="NCBI Taxonomy" id="108437"/>
    <lineage>
        <taxon>Bacteria</taxon>
        <taxon>Pseudomonadati</taxon>
        <taxon>Pseudomonadota</taxon>
        <taxon>Betaproteobacteria</taxon>
        <taxon>Burkholderiales</taxon>
        <taxon>Comamonadaceae</taxon>
        <taxon>Comamonas</taxon>
    </lineage>
</organism>
<evidence type="ECO:0008006" key="5">
    <source>
        <dbReference type="Google" id="ProtNLM"/>
    </source>
</evidence>
<evidence type="ECO:0000313" key="3">
    <source>
        <dbReference type="EMBL" id="MFC4622465.1"/>
    </source>
</evidence>
<dbReference type="Proteomes" id="UP001595967">
    <property type="component" value="Unassembled WGS sequence"/>
</dbReference>
<dbReference type="EMBL" id="JBHSEW010000007">
    <property type="protein sequence ID" value="MFC4622465.1"/>
    <property type="molecule type" value="Genomic_DNA"/>
</dbReference>
<comment type="caution">
    <text evidence="3">The sequence shown here is derived from an EMBL/GenBank/DDBJ whole genome shotgun (WGS) entry which is preliminary data.</text>
</comment>
<dbReference type="RefSeq" id="WP_377725894.1">
    <property type="nucleotide sequence ID" value="NZ_JBHSEW010000007.1"/>
</dbReference>
<feature type="region of interest" description="Disordered" evidence="1">
    <location>
        <begin position="84"/>
        <end position="111"/>
    </location>
</feature>
<name>A0ABV9H0B3_9BURK</name>
<keyword evidence="2" id="KW-0732">Signal</keyword>
<sequence>MRAATSLPLLVAGLLASSLACAQAPAAGPDSPAATDAAPANDRHNQRIERIRHEDKGSQIDELRVGGETKTITVQPKTGKLPAYEVAPAKPGKDPAQDGTNGRRTWKALQF</sequence>
<proteinExistence type="predicted"/>